<dbReference type="Proteomes" id="UP000297890">
    <property type="component" value="Unassembled WGS sequence"/>
</dbReference>
<evidence type="ECO:0000313" key="3">
    <source>
        <dbReference type="Proteomes" id="UP000297890"/>
    </source>
</evidence>
<gene>
    <name evidence="2" type="ORF">E4680_13370</name>
</gene>
<comment type="caution">
    <text evidence="2">The sequence shown here is derived from an EMBL/GenBank/DDBJ whole genome shotgun (WGS) entry which is preliminary data.</text>
</comment>
<feature type="domain" description="Phage head morphogenesis" evidence="1">
    <location>
        <begin position="153"/>
        <end position="254"/>
    </location>
</feature>
<organism evidence="2 3">
    <name type="scientific">Candidatus Macondimonas diazotrophica</name>
    <dbReference type="NCBI Taxonomy" id="2305248"/>
    <lineage>
        <taxon>Bacteria</taxon>
        <taxon>Pseudomonadati</taxon>
        <taxon>Pseudomonadota</taxon>
        <taxon>Gammaproteobacteria</taxon>
        <taxon>Chromatiales</taxon>
        <taxon>Ectothiorhodospiraceae</taxon>
        <taxon>Candidatus Macondimonas</taxon>
    </lineage>
</organism>
<keyword evidence="3" id="KW-1185">Reference proteome</keyword>
<evidence type="ECO:0000259" key="1">
    <source>
        <dbReference type="Pfam" id="PF04233"/>
    </source>
</evidence>
<dbReference type="AlphaFoldDB" id="A0A4Z0F4K0"/>
<sequence length="373" mass="41024">MADGWNDALQDEIIEAQTDLMRLASATAEDLIEILDRTDAKIKSILLDLEINAGVTAAQYAEIRRAQQQIAEMRAEAWGQLSIELTDRVNQVAIASQDGVIAAIVTASDGNIRPSVVATSSLISISTSRPFEGRLLADWAAKMQSDDAARFSRAIQLGMVAGQGPAQIAREIYADSGVAGMTRRSIEGTVRTAINHVSSEAQALFAAKNPYIKQERFVATLDRSTTFICASNDGEVFSAGEGPRPPLHFNCRSRRVPFLGLDYLVGDRPYVEATDSMARKAYIADGKPKGGFQAYRRQYFRDRVGGVPKSTTYSDWLKRRSAAFQDEVLGPTRAKLFREGGLKIDKFTTEGGRTLTLDELRRKHKRAFERAGL</sequence>
<dbReference type="EMBL" id="SRIO01000036">
    <property type="protein sequence ID" value="TFZ81208.1"/>
    <property type="molecule type" value="Genomic_DNA"/>
</dbReference>
<dbReference type="OrthoDB" id="8614104at2"/>
<dbReference type="Pfam" id="PF04233">
    <property type="entry name" value="Phage_Mu_F"/>
    <property type="match status" value="1"/>
</dbReference>
<reference evidence="2 3" key="1">
    <citation type="journal article" date="2019" name="ISME J.">
        <title>Candidatus Macondimonas diazotrophica, a novel gammaproteobacterial genus dominating crude-oil-contaminated coastal sediments.</title>
        <authorList>
            <person name="Karthikeyan S."/>
            <person name="Konstantinidis K."/>
        </authorList>
    </citation>
    <scope>NUCLEOTIDE SEQUENCE [LARGE SCALE GENOMIC DNA]</scope>
    <source>
        <strain evidence="2 3">KTK01</strain>
    </source>
</reference>
<protein>
    <recommendedName>
        <fullName evidence="1">Phage head morphogenesis domain-containing protein</fullName>
    </recommendedName>
</protein>
<name>A0A4Z0F4K0_9GAMM</name>
<accession>A0A4Z0F4K0</accession>
<evidence type="ECO:0000313" key="2">
    <source>
        <dbReference type="EMBL" id="TFZ81208.1"/>
    </source>
</evidence>
<dbReference type="InterPro" id="IPR006528">
    <property type="entry name" value="Phage_head_morphogenesis_dom"/>
</dbReference>
<dbReference type="RefSeq" id="WP_135282920.1">
    <property type="nucleotide sequence ID" value="NZ_SRIO01000036.1"/>
</dbReference>
<proteinExistence type="predicted"/>